<dbReference type="GO" id="GO:0061775">
    <property type="term" value="F:cohesin loader activity"/>
    <property type="evidence" value="ECO:0007669"/>
    <property type="project" value="InterPro"/>
</dbReference>
<dbReference type="GO" id="GO:0090694">
    <property type="term" value="C:Scc2-Scc4 cohesin loading complex"/>
    <property type="evidence" value="ECO:0007669"/>
    <property type="project" value="TreeGrafter"/>
</dbReference>
<reference evidence="5" key="1">
    <citation type="submission" date="2016-06" db="UniProtKB">
        <authorList>
            <consortium name="WormBaseParasite"/>
        </authorList>
    </citation>
    <scope>IDENTIFICATION</scope>
</reference>
<feature type="compositionally biased region" description="Acidic residues" evidence="1">
    <location>
        <begin position="1365"/>
        <end position="1380"/>
    </location>
</feature>
<feature type="compositionally biased region" description="Low complexity" evidence="1">
    <location>
        <begin position="388"/>
        <end position="404"/>
    </location>
</feature>
<feature type="region of interest" description="Disordered" evidence="1">
    <location>
        <begin position="732"/>
        <end position="819"/>
    </location>
</feature>
<gene>
    <name evidence="3" type="ORF">ECPE_LOCUS12965</name>
</gene>
<dbReference type="InterPro" id="IPR026003">
    <property type="entry name" value="Cohesin_HEAT"/>
</dbReference>
<feature type="compositionally biased region" description="Polar residues" evidence="1">
    <location>
        <begin position="1538"/>
        <end position="1547"/>
    </location>
</feature>
<feature type="region of interest" description="Disordered" evidence="1">
    <location>
        <begin position="607"/>
        <end position="665"/>
    </location>
</feature>
<name>A0A183B180_9TREM</name>
<evidence type="ECO:0000313" key="4">
    <source>
        <dbReference type="Proteomes" id="UP000272942"/>
    </source>
</evidence>
<dbReference type="PANTHER" id="PTHR21704:SF18">
    <property type="entry name" value="NIPPED-B-LIKE PROTEIN"/>
    <property type="match status" value="1"/>
</dbReference>
<feature type="compositionally biased region" description="Polar residues" evidence="1">
    <location>
        <begin position="284"/>
        <end position="304"/>
    </location>
</feature>
<evidence type="ECO:0000313" key="5">
    <source>
        <dbReference type="WBParaSite" id="ECPE_0001300301-mRNA-1"/>
    </source>
</evidence>
<feature type="compositionally biased region" description="Polar residues" evidence="1">
    <location>
        <begin position="201"/>
        <end position="210"/>
    </location>
</feature>
<feature type="region of interest" description="Disordered" evidence="1">
    <location>
        <begin position="1524"/>
        <end position="1547"/>
    </location>
</feature>
<dbReference type="EMBL" id="UZAN01054005">
    <property type="protein sequence ID" value="VDP90237.1"/>
    <property type="molecule type" value="Genomic_DNA"/>
</dbReference>
<feature type="compositionally biased region" description="Polar residues" evidence="1">
    <location>
        <begin position="616"/>
        <end position="643"/>
    </location>
</feature>
<dbReference type="SUPFAM" id="SSF48371">
    <property type="entry name" value="ARM repeat"/>
    <property type="match status" value="1"/>
</dbReference>
<feature type="compositionally biased region" description="Basic residues" evidence="1">
    <location>
        <begin position="1472"/>
        <end position="1481"/>
    </location>
</feature>
<dbReference type="InterPro" id="IPR011989">
    <property type="entry name" value="ARM-like"/>
</dbReference>
<evidence type="ECO:0000256" key="2">
    <source>
        <dbReference type="SAM" id="Phobius"/>
    </source>
</evidence>
<feature type="compositionally biased region" description="Basic and acidic residues" evidence="1">
    <location>
        <begin position="732"/>
        <end position="742"/>
    </location>
</feature>
<dbReference type="InterPro" id="IPR033031">
    <property type="entry name" value="Scc2/Nipped-B"/>
</dbReference>
<dbReference type="GO" id="GO:0034087">
    <property type="term" value="P:establishment of mitotic sister chromatid cohesion"/>
    <property type="evidence" value="ECO:0007669"/>
    <property type="project" value="TreeGrafter"/>
</dbReference>
<protein>
    <submittedName>
        <fullName evidence="5">Nipped-B protein</fullName>
    </submittedName>
</protein>
<feature type="region of interest" description="Disordered" evidence="1">
    <location>
        <begin position="1360"/>
        <end position="1493"/>
    </location>
</feature>
<evidence type="ECO:0000256" key="1">
    <source>
        <dbReference type="SAM" id="MobiDB-lite"/>
    </source>
</evidence>
<keyword evidence="2" id="KW-0812">Transmembrane</keyword>
<feature type="compositionally biased region" description="Basic residues" evidence="1">
    <location>
        <begin position="169"/>
        <end position="182"/>
    </location>
</feature>
<reference evidence="3 4" key="2">
    <citation type="submission" date="2018-11" db="EMBL/GenBank/DDBJ databases">
        <authorList>
            <consortium name="Pathogen Informatics"/>
        </authorList>
    </citation>
    <scope>NUCLEOTIDE SEQUENCE [LARGE SCALE GENOMIC DNA]</scope>
    <source>
        <strain evidence="3 4">Egypt</strain>
    </source>
</reference>
<keyword evidence="2" id="KW-0472">Membrane</keyword>
<dbReference type="PANTHER" id="PTHR21704">
    <property type="entry name" value="NIPPED-B-LIKE PROTEIN DELANGIN SCC2-RELATED"/>
    <property type="match status" value="1"/>
</dbReference>
<feature type="transmembrane region" description="Helical" evidence="2">
    <location>
        <begin position="1809"/>
        <end position="1831"/>
    </location>
</feature>
<feature type="region of interest" description="Disordered" evidence="1">
    <location>
        <begin position="160"/>
        <end position="226"/>
    </location>
</feature>
<accession>A0A183B180</accession>
<feature type="compositionally biased region" description="Low complexity" evidence="1">
    <location>
        <begin position="190"/>
        <end position="200"/>
    </location>
</feature>
<feature type="region of interest" description="Disordered" evidence="1">
    <location>
        <begin position="385"/>
        <end position="436"/>
    </location>
</feature>
<feature type="region of interest" description="Disordered" evidence="1">
    <location>
        <begin position="256"/>
        <end position="304"/>
    </location>
</feature>
<feature type="compositionally biased region" description="Basic and acidic residues" evidence="1">
    <location>
        <begin position="1415"/>
        <end position="1424"/>
    </location>
</feature>
<dbReference type="Proteomes" id="UP000272942">
    <property type="component" value="Unassembled WGS sequence"/>
</dbReference>
<keyword evidence="4" id="KW-1185">Reference proteome</keyword>
<dbReference type="OrthoDB" id="418242at2759"/>
<feature type="region of interest" description="Disordered" evidence="1">
    <location>
        <begin position="1212"/>
        <end position="1237"/>
    </location>
</feature>
<dbReference type="GO" id="GO:0003682">
    <property type="term" value="F:chromatin binding"/>
    <property type="evidence" value="ECO:0007669"/>
    <property type="project" value="TreeGrafter"/>
</dbReference>
<proteinExistence type="predicted"/>
<feature type="compositionally biased region" description="Basic residues" evidence="1">
    <location>
        <begin position="646"/>
        <end position="661"/>
    </location>
</feature>
<dbReference type="Pfam" id="PF12765">
    <property type="entry name" value="Cohesin_HEAT"/>
    <property type="match status" value="1"/>
</dbReference>
<feature type="compositionally biased region" description="Polar residues" evidence="1">
    <location>
        <begin position="409"/>
        <end position="436"/>
    </location>
</feature>
<dbReference type="GO" id="GO:0140588">
    <property type="term" value="P:chromatin looping"/>
    <property type="evidence" value="ECO:0007669"/>
    <property type="project" value="InterPro"/>
</dbReference>
<keyword evidence="2" id="KW-1133">Transmembrane helix</keyword>
<dbReference type="GO" id="GO:0071169">
    <property type="term" value="P:establishment of protein localization to chromatin"/>
    <property type="evidence" value="ECO:0007669"/>
    <property type="project" value="TreeGrafter"/>
</dbReference>
<evidence type="ECO:0000313" key="3">
    <source>
        <dbReference type="EMBL" id="VDP90237.1"/>
    </source>
</evidence>
<organism evidence="5">
    <name type="scientific">Echinostoma caproni</name>
    <dbReference type="NCBI Taxonomy" id="27848"/>
    <lineage>
        <taxon>Eukaryota</taxon>
        <taxon>Metazoa</taxon>
        <taxon>Spiralia</taxon>
        <taxon>Lophotrochozoa</taxon>
        <taxon>Platyhelminthes</taxon>
        <taxon>Trematoda</taxon>
        <taxon>Digenea</taxon>
        <taxon>Plagiorchiida</taxon>
        <taxon>Echinostomata</taxon>
        <taxon>Echinostomatoidea</taxon>
        <taxon>Echinostomatidae</taxon>
        <taxon>Echinostoma</taxon>
    </lineage>
</organism>
<feature type="compositionally biased region" description="Polar residues" evidence="1">
    <location>
        <begin position="1212"/>
        <end position="1236"/>
    </location>
</feature>
<dbReference type="Gene3D" id="1.25.10.10">
    <property type="entry name" value="Leucine-rich Repeat Variant"/>
    <property type="match status" value="1"/>
</dbReference>
<feature type="transmembrane region" description="Helical" evidence="2">
    <location>
        <begin position="1772"/>
        <end position="1789"/>
    </location>
</feature>
<dbReference type="GO" id="GO:1990414">
    <property type="term" value="P:replication-born double-strand break repair via sister chromatid exchange"/>
    <property type="evidence" value="ECO:0007669"/>
    <property type="project" value="TreeGrafter"/>
</dbReference>
<dbReference type="InterPro" id="IPR016024">
    <property type="entry name" value="ARM-type_fold"/>
</dbReference>
<dbReference type="WBParaSite" id="ECPE_0001300301-mRNA-1">
    <property type="protein sequence ID" value="ECPE_0001300301-mRNA-1"/>
    <property type="gene ID" value="ECPE_0001300301"/>
</dbReference>
<sequence length="1849" mass="202180">MNGDISRIPIQSLGAVVSLTDILPELPLPAPLQSGSASCTLLCDPQLSADAHTCLQSATNHLAPYLCDALERACTDSIDFKEGFASDSIDLNSAPTLLSSVLLSKHQLFQNKRGFFGLSSFSNQSSGTVQSGTIGRPVLKITNESWHSVSELTANCRLPLSDEQSLSPTKRKKKKKRKKHKHRDGEGDTSETGGESSATTPATYDGTTPSRRFDDSGLSPTPTYGVVADTNKLSLKIFKRPVNETVAQPLNDLMVAELPKKEKKKKRNKDKDREHKSKRDRRQTPTSTEVPSTTLASELPNGSISLPTEVLTNSATPVCPSSLPCSVIDNTLLTGTATTTSSTTTVLPNTFDALSHPTNTGVPAGDLSFMSNDSLFDHIGSAHLPYRQPQSQSTSSLPSTPASAVGVSRSANTSAFPPVSSATSVADNSLSNNHQNRAFTSQPTLFDGLLNDPTMSFIDSTAISSADLLAVASSCPLPTSAANTMSMCNIMDFASHYLQNEMLSSTSPCDSFPVGEDPTAVSRAAGNLQPSPHPFNSSFMIASQLSDTLSVPSAGDHGFNMPTNMLNAPGYDSLAGTSPSTVFVNNFDIAALSESMGAHHVPMGLASYLSGPGQPQAAQVNTQTRKPPSRTDSGLSANTSTPQAWWKRKAPGAMRRKRRRKNEVEDLQSWTVKYPTAAGAAAAAKDAATERAADERTWDDAIGNYSQVLGERAKRRKRLARQTGNFDPAFVFEHDKDYHNGGESDTAAGDEESKTIDLTQDSDATGEVSVANSSRGLRSGAAQRSYAGMDDEDEGPGSGGVVEGSGRRRKKADDDEPFEVRLKEPVEARFPHLIGKSSEVTRKRRERVGFGTLSADVSSHRTHAPLSASGEAGSLKRFLQRLQSILEAIEDTDLLQAIEGTGGTHEEDMHEQGTSADRASVAMAIADNSIPSEAFIAVEDLTDLCRETAKLNATRIANQIPIDQLLKLLTLLLINIRDGSTVIATLRPDEEADEHESKLWRELAMERVMRSVNAGLTGLLLMTSSDMPREVYVEDVIERTVHTVRFQLFNCIFPEFDPAYRVENTAKENQSSIKSRRARERDVHKPRAIIHLYHKLVEIVSNLAKLVKMQRLTDSLVLALSSVGVSVFFVENVSELQLAALELVTAIFAQYEPHRKLIMEEILASLARLPSSKRNLRSYRLNTEDSIQMLTALALLLVQSVIVLPMPSDNNISQPDSNAPHNASTTADSTEGNSETQKADNEVLVINSYHNALRTAHTFLLVFLRKSTIKGEDDYRVIFENFVNDLLLAVNKPEWPAAEVMLSLLGSLLVQQFNNKTVDQSVRVASVDYLGTVASTLRRDAVSSQLKEKDIDAVIRDLLESSHSDEDDDEDDEAEGDEHEEERKGEPNGNQNPPVADSVPEVDTKDAPTDSASIKPEEGSTKQEESEEGSEQGASVSKSGKKSKAGSHEQNGFDASSPEIKSGFKEPQPKRTTNKKPKKKPNTNNKSVDPITQLDRVQALRDAILDYLATEDSSPTAIETERATQAALSRKNEGQLVNGESGTIRSGTRLSASDQEMVLTISERRRQHILFKIGESPDAWRQRRRFWTNTLIAPTTGRRAKQADGDPAPLVFQGTLDYEDACLVCRFLASLRPFSQSFDVYLTQICRLLSESSVAVRTKALRCLSAVVEADPNVLAREDIERAVQSRLLDTSTSVREAAVDLLGRFLGCKPELTAQYYPMLADRIRDKGVSVRKRVIRILRDICLEQPDFSRIPEICVKMIRRVNDEEGIKVSLWRIVLISVMLYAAYFRYQYNIFSIAFGIFDKSRRVVGLILQLIADLCLHFSLLRSLIVTNMNALLTSNKCTNLLV</sequence>
<dbReference type="GO" id="GO:0010468">
    <property type="term" value="P:regulation of gene expression"/>
    <property type="evidence" value="ECO:0007669"/>
    <property type="project" value="InterPro"/>
</dbReference>